<dbReference type="eggNOG" id="ENOG502S82Q">
    <property type="taxonomic scope" value="Eukaryota"/>
</dbReference>
<evidence type="ECO:0000313" key="3">
    <source>
        <dbReference type="EMBL" id="EEH51871.1"/>
    </source>
</evidence>
<feature type="transmembrane region" description="Helical" evidence="1">
    <location>
        <begin position="234"/>
        <end position="251"/>
    </location>
</feature>
<dbReference type="PANTHER" id="PTHR23252:SF24">
    <property type="entry name" value="TRANSMEMBRANE PROTEIN 145"/>
    <property type="match status" value="1"/>
</dbReference>
<dbReference type="Proteomes" id="UP000001876">
    <property type="component" value="Unassembled WGS sequence"/>
</dbReference>
<evidence type="ECO:0000313" key="4">
    <source>
        <dbReference type="Proteomes" id="UP000001876"/>
    </source>
</evidence>
<dbReference type="EMBL" id="GG663750">
    <property type="protein sequence ID" value="EEH51871.1"/>
    <property type="molecule type" value="Genomic_DNA"/>
</dbReference>
<feature type="transmembrane region" description="Helical" evidence="1">
    <location>
        <begin position="108"/>
        <end position="129"/>
    </location>
</feature>
<evidence type="ECO:0000256" key="1">
    <source>
        <dbReference type="SAM" id="Phobius"/>
    </source>
</evidence>
<feature type="transmembrane region" description="Helical" evidence="1">
    <location>
        <begin position="271"/>
        <end position="291"/>
    </location>
</feature>
<accession>C1N8D5</accession>
<proteinExistence type="predicted"/>
<dbReference type="GO" id="GO:0019236">
    <property type="term" value="P:response to pheromone"/>
    <property type="evidence" value="ECO:0007669"/>
    <property type="project" value="InterPro"/>
</dbReference>
<feature type="transmembrane region" description="Helical" evidence="1">
    <location>
        <begin position="6"/>
        <end position="23"/>
    </location>
</feature>
<dbReference type="PANTHER" id="PTHR23252">
    <property type="entry name" value="INTIMAL THICKNESS RECEPTOR-RELATED"/>
    <property type="match status" value="1"/>
</dbReference>
<keyword evidence="4" id="KW-1185">Reference proteome</keyword>
<reference evidence="3 4" key="1">
    <citation type="journal article" date="2009" name="Science">
        <title>Green evolution and dynamic adaptations revealed by genomes of the marine picoeukaryotes Micromonas.</title>
        <authorList>
            <person name="Worden A.Z."/>
            <person name="Lee J.H."/>
            <person name="Mock T."/>
            <person name="Rouze P."/>
            <person name="Simmons M.P."/>
            <person name="Aerts A.L."/>
            <person name="Allen A.E."/>
            <person name="Cuvelier M.L."/>
            <person name="Derelle E."/>
            <person name="Everett M.V."/>
            <person name="Foulon E."/>
            <person name="Grimwood J."/>
            <person name="Gundlach H."/>
            <person name="Henrissat B."/>
            <person name="Napoli C."/>
            <person name="McDonald S.M."/>
            <person name="Parker M.S."/>
            <person name="Rombauts S."/>
            <person name="Salamov A."/>
            <person name="Von Dassow P."/>
            <person name="Badger J.H."/>
            <person name="Coutinho P.M."/>
            <person name="Demir E."/>
            <person name="Dubchak I."/>
            <person name="Gentemann C."/>
            <person name="Eikrem W."/>
            <person name="Gready J.E."/>
            <person name="John U."/>
            <person name="Lanier W."/>
            <person name="Lindquist E.A."/>
            <person name="Lucas S."/>
            <person name="Mayer K.F."/>
            <person name="Moreau H."/>
            <person name="Not F."/>
            <person name="Otillar R."/>
            <person name="Panaud O."/>
            <person name="Pangilinan J."/>
            <person name="Paulsen I."/>
            <person name="Piegu B."/>
            <person name="Poliakov A."/>
            <person name="Robbens S."/>
            <person name="Schmutz J."/>
            <person name="Toulza E."/>
            <person name="Wyss T."/>
            <person name="Zelensky A."/>
            <person name="Zhou K."/>
            <person name="Armbrust E.V."/>
            <person name="Bhattacharya D."/>
            <person name="Goodenough U.W."/>
            <person name="Van de Peer Y."/>
            <person name="Grigoriev I.V."/>
        </authorList>
    </citation>
    <scope>NUCLEOTIDE SEQUENCE [LARGE SCALE GENOMIC DNA]</scope>
    <source>
        <strain evidence="3 4">CCMP1545</strain>
    </source>
</reference>
<dbReference type="OrthoDB" id="496528at2759"/>
<gene>
    <name evidence="3" type="ORF">MICPUCDRAFT_43302</name>
</gene>
<sequence>MGKLYWLIFLALAGAAPGGLWLASNQYRRLGRVHILTVMVFAAYGLQTTSVALELMHLGVYSKDGKGLQWRHTFFAADFAAETMQARSISHWSPYDRVGVVNAGASELITSLTLLFLACGWTTVTVGSVTSRLVGSLESGVGGANAATAAAAAAGGAAGLKALSGKRGGGAELGKKLRKDVPEVAAAVVKGIFTDGDGPEVKRRVGAVAGALREPARLVGVTGRAPGRSWRQSLDASSFAMFLFVFIHMYLEIASRRFTDDFSAFHDHAHWPGYCLVLLRLCVAAVFYVGGRSASRLAESQDRSTAKFLKRLDVVGLTWLLAFPFLVCTAWILTPMTRHRYVVGGVALLQCASSLGLGWLVLASEKFLSLSTVAPRSSSAANVLGARGFAAKLAVD</sequence>
<dbReference type="AlphaFoldDB" id="C1N8D5"/>
<dbReference type="InterPro" id="IPR019336">
    <property type="entry name" value="GPR180/TMEM145_TM"/>
</dbReference>
<feature type="domain" description="GPR180/TMEM145 transmembrane" evidence="2">
    <location>
        <begin position="237"/>
        <end position="354"/>
    </location>
</feature>
<dbReference type="GO" id="GO:0007186">
    <property type="term" value="P:G protein-coupled receptor signaling pathway"/>
    <property type="evidence" value="ECO:0007669"/>
    <property type="project" value="InterPro"/>
</dbReference>
<name>C1N8D5_MICPC</name>
<dbReference type="InterPro" id="IPR047831">
    <property type="entry name" value="GPR180/TMEM145"/>
</dbReference>
<keyword evidence="1" id="KW-1133">Transmembrane helix</keyword>
<keyword evidence="1" id="KW-0472">Membrane</keyword>
<evidence type="ECO:0000259" key="2">
    <source>
        <dbReference type="Pfam" id="PF10192"/>
    </source>
</evidence>
<feature type="transmembrane region" description="Helical" evidence="1">
    <location>
        <begin position="35"/>
        <end position="53"/>
    </location>
</feature>
<keyword evidence="1" id="KW-0812">Transmembrane</keyword>
<organism evidence="4">
    <name type="scientific">Micromonas pusilla (strain CCMP1545)</name>
    <name type="common">Picoplanktonic green alga</name>
    <dbReference type="NCBI Taxonomy" id="564608"/>
    <lineage>
        <taxon>Eukaryota</taxon>
        <taxon>Viridiplantae</taxon>
        <taxon>Chlorophyta</taxon>
        <taxon>Mamiellophyceae</taxon>
        <taxon>Mamiellales</taxon>
        <taxon>Mamiellaceae</taxon>
        <taxon>Micromonas</taxon>
    </lineage>
</organism>
<dbReference type="GeneID" id="9689505"/>
<dbReference type="KEGG" id="mpp:MICPUCDRAFT_43302"/>
<protein>
    <submittedName>
        <fullName evidence="3">Predicted protein</fullName>
    </submittedName>
</protein>
<dbReference type="Pfam" id="PF10192">
    <property type="entry name" value="GPR180-TMEM145_TM"/>
    <property type="match status" value="1"/>
</dbReference>
<dbReference type="RefSeq" id="XP_003064249.1">
    <property type="nucleotide sequence ID" value="XM_003064203.1"/>
</dbReference>
<feature type="transmembrane region" description="Helical" evidence="1">
    <location>
        <begin position="339"/>
        <end position="362"/>
    </location>
</feature>
<feature type="transmembrane region" description="Helical" evidence="1">
    <location>
        <begin position="312"/>
        <end position="333"/>
    </location>
</feature>